<organism evidence="2 3">
    <name type="scientific">Letharia lupina</name>
    <dbReference type="NCBI Taxonomy" id="560253"/>
    <lineage>
        <taxon>Eukaryota</taxon>
        <taxon>Fungi</taxon>
        <taxon>Dikarya</taxon>
        <taxon>Ascomycota</taxon>
        <taxon>Pezizomycotina</taxon>
        <taxon>Lecanoromycetes</taxon>
        <taxon>OSLEUM clade</taxon>
        <taxon>Lecanoromycetidae</taxon>
        <taxon>Lecanorales</taxon>
        <taxon>Lecanorineae</taxon>
        <taxon>Parmeliaceae</taxon>
        <taxon>Letharia</taxon>
    </lineage>
</organism>
<gene>
    <name evidence="2" type="ORF">HO133_007376</name>
</gene>
<accession>A0A8H6KYN9</accession>
<dbReference type="AlphaFoldDB" id="A0A8H6KYN9"/>
<reference evidence="2 3" key="1">
    <citation type="journal article" date="2020" name="Genomics">
        <title>Complete, high-quality genomes from long-read metagenomic sequencing of two wolf lichen thalli reveals enigmatic genome architecture.</title>
        <authorList>
            <person name="McKenzie S.K."/>
            <person name="Walston R.F."/>
            <person name="Allen J.L."/>
        </authorList>
    </citation>
    <scope>NUCLEOTIDE SEQUENCE [LARGE SCALE GENOMIC DNA]</scope>
    <source>
        <strain evidence="2">WasteWater1</strain>
    </source>
</reference>
<comment type="caution">
    <text evidence="2">The sequence shown here is derived from an EMBL/GenBank/DDBJ whole genome shotgun (WGS) entry which is preliminary data.</text>
</comment>
<evidence type="ECO:0000313" key="2">
    <source>
        <dbReference type="EMBL" id="KAF6229260.1"/>
    </source>
</evidence>
<feature type="compositionally biased region" description="Low complexity" evidence="1">
    <location>
        <begin position="373"/>
        <end position="383"/>
    </location>
</feature>
<evidence type="ECO:0000256" key="1">
    <source>
        <dbReference type="SAM" id="MobiDB-lite"/>
    </source>
</evidence>
<feature type="compositionally biased region" description="Polar residues" evidence="1">
    <location>
        <begin position="358"/>
        <end position="372"/>
    </location>
</feature>
<dbReference type="RefSeq" id="XP_037156902.1">
    <property type="nucleotide sequence ID" value="XM_037298267.1"/>
</dbReference>
<proteinExistence type="predicted"/>
<sequence length="564" mass="58255">MFTREGGSTSTAVILSSISTSCLTINPQGSTVFETLGLFTRSNGSVATKTLSSATDLSSLALSIPVTGKSSSTASITTSYQGSVTGASRTNTGPGAASMIGAARTNTTNVKSALFADSSSRISSFLRNAQNAPVPDPDQTSSSRSVGTLSAAMVSVNTPALLPWLQSPGAHAASPLPIIQSTSETRQPAAEIISASPSAQSGLSWSHVAGGSVPASDAALAEILTAALLGQQLSTITTVPPGMVVQSITTSTKCSHAFALASTTSSGSTVVTVVPKICRDDAAFLLFAGAAIPLLCKTVLSLLAFLLRWICDPRTGKLVGIDDITILPPSPAVGAGSAEGSPPNPKDDPQSEDDEPTNSRNSSDHASSTSFPSTNRRSSTMTSSASSAVTGSYYLFGGVGDEDEVSDLLGALNSKCKALQPAVGSTRMSAADWVNINLTDDEVAYLRPNPDVLLITPYISLTESASVTGNEVSTSASFSTLSSYSSTTLSTLCASSASSESSFPSGFFMAKIRRLSPSHQIRGSELSPREHNNTERVLLTKRDPGRNILAQYGSDKMPCPRDWR</sequence>
<dbReference type="PROSITE" id="PS51257">
    <property type="entry name" value="PROKAR_LIPOPROTEIN"/>
    <property type="match status" value="1"/>
</dbReference>
<name>A0A8H6KYN9_9LECA</name>
<dbReference type="EMBL" id="JACCJB010000003">
    <property type="protein sequence ID" value="KAF6229260.1"/>
    <property type="molecule type" value="Genomic_DNA"/>
</dbReference>
<evidence type="ECO:0000313" key="3">
    <source>
        <dbReference type="Proteomes" id="UP000593566"/>
    </source>
</evidence>
<dbReference type="GeneID" id="59335775"/>
<dbReference type="Proteomes" id="UP000593566">
    <property type="component" value="Unassembled WGS sequence"/>
</dbReference>
<keyword evidence="3" id="KW-1185">Reference proteome</keyword>
<protein>
    <submittedName>
        <fullName evidence="2">Uncharacterized protein</fullName>
    </submittedName>
</protein>
<feature type="region of interest" description="Disordered" evidence="1">
    <location>
        <begin position="331"/>
        <end position="383"/>
    </location>
</feature>